<sequence>MLCEEQAGVRKGYACPFKPTDLIFVLDGSGSEGVNNFNKQLLFVSNFSNQFEIGLNNTRVALVPYATQVTSGFNLQRYHDNDTLLNKIEHISYPNGETNTHLGGYIEKKITLKNPLVTVVAVGIGSHVDDRELLDIASDANHTFRVVDFDGLESIRADLTEKTCDMCNDMSDICFVLDSSGSEGSLNFHKQLEFVNMIVNEFSFEGQDNTKVIFAFFIYLFDVIFIPTIDGETMTNEGMSRALDEILRTHDGARVDANKVMIVITDGRSTEPERTTREAQLVHRRGIDTFAIGIGPNIDGLELDVIASDHAHSFRVKSFNDLEAIHQSVVDSICAMSTHLTLHIPYFSSVPACGLKPADIVFVLDSSDSEGADNFQREVDFVYNFAAQFSIGVNSVQFSVVSFSSDVQNVFYFNDHKSRHDVLTAIRNDIPYLGTGTNTSFALEQVRLNNLDAANGARTNSSKFVIVVTDGRSDDPDATSAQAHELQKEAEVISIGIGPRVDKGELAAIASNHRVLQVETFQLLKSIKNQLTDLA</sequence>
<dbReference type="PROSITE" id="PS50234">
    <property type="entry name" value="VWFA"/>
    <property type="match status" value="2"/>
</dbReference>
<reference evidence="2" key="1">
    <citation type="submission" date="2022-11" db="EMBL/GenBank/DDBJ databases">
        <title>Centuries of genome instability and evolution in soft-shell clam transmissible cancer (bioRxiv).</title>
        <authorList>
            <person name="Hart S.F.M."/>
            <person name="Yonemitsu M.A."/>
            <person name="Giersch R.M."/>
            <person name="Beal B.F."/>
            <person name="Arriagada G."/>
            <person name="Davis B.W."/>
            <person name="Ostrander E.A."/>
            <person name="Goff S.P."/>
            <person name="Metzger M.J."/>
        </authorList>
    </citation>
    <scope>NUCLEOTIDE SEQUENCE</scope>
    <source>
        <strain evidence="2">MELC-2E11</strain>
        <tissue evidence="2">Siphon/mantle</tissue>
    </source>
</reference>
<dbReference type="PRINTS" id="PR00453">
    <property type="entry name" value="VWFADOMAIN"/>
</dbReference>
<name>A0ABY7DLM1_MYAAR</name>
<evidence type="ECO:0000259" key="1">
    <source>
        <dbReference type="PROSITE" id="PS50234"/>
    </source>
</evidence>
<dbReference type="EMBL" id="CP111014">
    <property type="protein sequence ID" value="WAQ98088.1"/>
    <property type="molecule type" value="Genomic_DNA"/>
</dbReference>
<accession>A0ABY7DLM1</accession>
<feature type="domain" description="VWFA" evidence="1">
    <location>
        <begin position="21"/>
        <end position="329"/>
    </location>
</feature>
<feature type="domain" description="VWFA" evidence="1">
    <location>
        <begin position="359"/>
        <end position="531"/>
    </location>
</feature>
<feature type="non-terminal residue" evidence="2">
    <location>
        <position position="1"/>
    </location>
</feature>
<dbReference type="PANTHER" id="PTHR24020">
    <property type="entry name" value="COLLAGEN ALPHA"/>
    <property type="match status" value="1"/>
</dbReference>
<keyword evidence="3" id="KW-1185">Reference proteome</keyword>
<dbReference type="InterPro" id="IPR036465">
    <property type="entry name" value="vWFA_dom_sf"/>
</dbReference>
<dbReference type="InterPro" id="IPR002035">
    <property type="entry name" value="VWF_A"/>
</dbReference>
<evidence type="ECO:0000313" key="2">
    <source>
        <dbReference type="EMBL" id="WAQ98088.1"/>
    </source>
</evidence>
<dbReference type="Gene3D" id="3.40.50.410">
    <property type="entry name" value="von Willebrand factor, type A domain"/>
    <property type="match status" value="5"/>
</dbReference>
<dbReference type="Pfam" id="PF00092">
    <property type="entry name" value="VWA"/>
    <property type="match status" value="3"/>
</dbReference>
<dbReference type="SMART" id="SM00327">
    <property type="entry name" value="VWA"/>
    <property type="match status" value="3"/>
</dbReference>
<evidence type="ECO:0000313" key="3">
    <source>
        <dbReference type="Proteomes" id="UP001164746"/>
    </source>
</evidence>
<dbReference type="Proteomes" id="UP001164746">
    <property type="component" value="Chromosome 3"/>
</dbReference>
<dbReference type="PANTHER" id="PTHR24020:SF20">
    <property type="entry name" value="PH DOMAIN-CONTAINING PROTEIN"/>
    <property type="match status" value="1"/>
</dbReference>
<proteinExistence type="predicted"/>
<dbReference type="InterPro" id="IPR050525">
    <property type="entry name" value="ECM_Assembly_Org"/>
</dbReference>
<dbReference type="SUPFAM" id="SSF53300">
    <property type="entry name" value="vWA-like"/>
    <property type="match status" value="3"/>
</dbReference>
<protein>
    <submittedName>
        <fullName evidence="2">CO6A6-like protein</fullName>
    </submittedName>
</protein>
<gene>
    <name evidence="2" type="ORF">MAR_022461</name>
</gene>
<organism evidence="2 3">
    <name type="scientific">Mya arenaria</name>
    <name type="common">Soft-shell clam</name>
    <dbReference type="NCBI Taxonomy" id="6604"/>
    <lineage>
        <taxon>Eukaryota</taxon>
        <taxon>Metazoa</taxon>
        <taxon>Spiralia</taxon>
        <taxon>Lophotrochozoa</taxon>
        <taxon>Mollusca</taxon>
        <taxon>Bivalvia</taxon>
        <taxon>Autobranchia</taxon>
        <taxon>Heteroconchia</taxon>
        <taxon>Euheterodonta</taxon>
        <taxon>Imparidentia</taxon>
        <taxon>Neoheterodontei</taxon>
        <taxon>Myida</taxon>
        <taxon>Myoidea</taxon>
        <taxon>Myidae</taxon>
        <taxon>Mya</taxon>
    </lineage>
</organism>